<gene>
    <name evidence="2" type="ORF">PHACADRAFT_250819</name>
</gene>
<sequence>MDGICCRLWLVDMLPCAAPTASPGPVAEPFSDDGGPQPSPAPTPSPIPPPAPNPPPPNACCLGRPFPAPGRPPSAPKIEDREVKGIDADGVW</sequence>
<evidence type="ECO:0000313" key="3">
    <source>
        <dbReference type="Proteomes" id="UP000008370"/>
    </source>
</evidence>
<dbReference type="RefSeq" id="XP_007392534.1">
    <property type="nucleotide sequence ID" value="XM_007392472.1"/>
</dbReference>
<keyword evidence="3" id="KW-1185">Reference proteome</keyword>
<accession>K5VAU2</accession>
<reference evidence="2 3" key="1">
    <citation type="journal article" date="2012" name="BMC Genomics">
        <title>Comparative genomics of the white-rot fungi, Phanerochaete carnosa and P. chrysosporium, to elucidate the genetic basis of the distinct wood types they colonize.</title>
        <authorList>
            <person name="Suzuki H."/>
            <person name="MacDonald J."/>
            <person name="Syed K."/>
            <person name="Salamov A."/>
            <person name="Hori C."/>
            <person name="Aerts A."/>
            <person name="Henrissat B."/>
            <person name="Wiebenga A."/>
            <person name="vanKuyk P.A."/>
            <person name="Barry K."/>
            <person name="Lindquist E."/>
            <person name="LaButti K."/>
            <person name="Lapidus A."/>
            <person name="Lucas S."/>
            <person name="Coutinho P."/>
            <person name="Gong Y."/>
            <person name="Samejima M."/>
            <person name="Mahadevan R."/>
            <person name="Abou-Zaid M."/>
            <person name="de Vries R.P."/>
            <person name="Igarashi K."/>
            <person name="Yadav J.S."/>
            <person name="Grigoriev I.V."/>
            <person name="Master E.R."/>
        </authorList>
    </citation>
    <scope>NUCLEOTIDE SEQUENCE [LARGE SCALE GENOMIC DNA]</scope>
    <source>
        <strain evidence="2 3">HHB-10118-sp</strain>
    </source>
</reference>
<feature type="compositionally biased region" description="Basic and acidic residues" evidence="1">
    <location>
        <begin position="77"/>
        <end position="92"/>
    </location>
</feature>
<dbReference type="InParanoid" id="K5VAU2"/>
<feature type="compositionally biased region" description="Pro residues" evidence="1">
    <location>
        <begin position="66"/>
        <end position="75"/>
    </location>
</feature>
<name>K5VAU2_PHACS</name>
<evidence type="ECO:0000313" key="2">
    <source>
        <dbReference type="EMBL" id="EKM59986.1"/>
    </source>
</evidence>
<dbReference type="EMBL" id="JH930469">
    <property type="protein sequence ID" value="EKM59986.1"/>
    <property type="molecule type" value="Genomic_DNA"/>
</dbReference>
<dbReference type="Proteomes" id="UP000008370">
    <property type="component" value="Unassembled WGS sequence"/>
</dbReference>
<feature type="compositionally biased region" description="Pro residues" evidence="1">
    <location>
        <begin position="37"/>
        <end position="58"/>
    </location>
</feature>
<evidence type="ECO:0000256" key="1">
    <source>
        <dbReference type="SAM" id="MobiDB-lite"/>
    </source>
</evidence>
<dbReference type="KEGG" id="pco:PHACADRAFT_250819"/>
<dbReference type="GeneID" id="18915036"/>
<dbReference type="AlphaFoldDB" id="K5VAU2"/>
<organism evidence="2 3">
    <name type="scientific">Phanerochaete carnosa (strain HHB-10118-sp)</name>
    <name type="common">White-rot fungus</name>
    <name type="synonym">Peniophora carnosa</name>
    <dbReference type="NCBI Taxonomy" id="650164"/>
    <lineage>
        <taxon>Eukaryota</taxon>
        <taxon>Fungi</taxon>
        <taxon>Dikarya</taxon>
        <taxon>Basidiomycota</taxon>
        <taxon>Agaricomycotina</taxon>
        <taxon>Agaricomycetes</taxon>
        <taxon>Polyporales</taxon>
        <taxon>Phanerochaetaceae</taxon>
        <taxon>Phanerochaete</taxon>
    </lineage>
</organism>
<dbReference type="HOGENOM" id="CLU_2414018_0_0_1"/>
<feature type="region of interest" description="Disordered" evidence="1">
    <location>
        <begin position="18"/>
        <end position="92"/>
    </location>
</feature>
<protein>
    <submittedName>
        <fullName evidence="2">Uncharacterized protein</fullName>
    </submittedName>
</protein>
<proteinExistence type="predicted"/>